<protein>
    <submittedName>
        <fullName evidence="2">Uncharacterized protein</fullName>
    </submittedName>
</protein>
<organism evidence="2 3">
    <name type="scientific">Exophiala aquamarina CBS 119918</name>
    <dbReference type="NCBI Taxonomy" id="1182545"/>
    <lineage>
        <taxon>Eukaryota</taxon>
        <taxon>Fungi</taxon>
        <taxon>Dikarya</taxon>
        <taxon>Ascomycota</taxon>
        <taxon>Pezizomycotina</taxon>
        <taxon>Eurotiomycetes</taxon>
        <taxon>Chaetothyriomycetidae</taxon>
        <taxon>Chaetothyriales</taxon>
        <taxon>Herpotrichiellaceae</taxon>
        <taxon>Exophiala</taxon>
    </lineage>
</organism>
<dbReference type="SUPFAM" id="SSF48403">
    <property type="entry name" value="Ankyrin repeat"/>
    <property type="match status" value="1"/>
</dbReference>
<proteinExistence type="predicted"/>
<reference evidence="2 3" key="1">
    <citation type="submission" date="2013-03" db="EMBL/GenBank/DDBJ databases">
        <title>The Genome Sequence of Exophiala aquamarina CBS 119918.</title>
        <authorList>
            <consortium name="The Broad Institute Genomics Platform"/>
            <person name="Cuomo C."/>
            <person name="de Hoog S."/>
            <person name="Gorbushina A."/>
            <person name="Walker B."/>
            <person name="Young S.K."/>
            <person name="Zeng Q."/>
            <person name="Gargeya S."/>
            <person name="Fitzgerald M."/>
            <person name="Haas B."/>
            <person name="Abouelleil A."/>
            <person name="Allen A.W."/>
            <person name="Alvarado L."/>
            <person name="Arachchi H.M."/>
            <person name="Berlin A.M."/>
            <person name="Chapman S.B."/>
            <person name="Gainer-Dewar J."/>
            <person name="Goldberg J."/>
            <person name="Griggs A."/>
            <person name="Gujja S."/>
            <person name="Hansen M."/>
            <person name="Howarth C."/>
            <person name="Imamovic A."/>
            <person name="Ireland A."/>
            <person name="Larimer J."/>
            <person name="McCowan C."/>
            <person name="Murphy C."/>
            <person name="Pearson M."/>
            <person name="Poon T.W."/>
            <person name="Priest M."/>
            <person name="Roberts A."/>
            <person name="Saif S."/>
            <person name="Shea T."/>
            <person name="Sisk P."/>
            <person name="Sykes S."/>
            <person name="Wortman J."/>
            <person name="Nusbaum C."/>
            <person name="Birren B."/>
        </authorList>
    </citation>
    <scope>NUCLEOTIDE SEQUENCE [LARGE SCALE GENOMIC DNA]</scope>
    <source>
        <strain evidence="2 3">CBS 119918</strain>
    </source>
</reference>
<dbReference type="InterPro" id="IPR036770">
    <property type="entry name" value="Ankyrin_rpt-contain_sf"/>
</dbReference>
<dbReference type="HOGENOM" id="CLU_748089_0_0_1"/>
<feature type="repeat" description="ANK" evidence="1">
    <location>
        <begin position="198"/>
        <end position="230"/>
    </location>
</feature>
<dbReference type="GeneID" id="25277091"/>
<accession>A0A072PY86</accession>
<dbReference type="OrthoDB" id="366390at2759"/>
<gene>
    <name evidence="2" type="ORF">A1O9_02146</name>
</gene>
<dbReference type="PROSITE" id="PS50297">
    <property type="entry name" value="ANK_REP_REGION"/>
    <property type="match status" value="2"/>
</dbReference>
<comment type="caution">
    <text evidence="2">The sequence shown here is derived from an EMBL/GenBank/DDBJ whole genome shotgun (WGS) entry which is preliminary data.</text>
</comment>
<dbReference type="SMART" id="SM00248">
    <property type="entry name" value="ANK"/>
    <property type="match status" value="7"/>
</dbReference>
<dbReference type="RefSeq" id="XP_013263175.1">
    <property type="nucleotide sequence ID" value="XM_013407721.1"/>
</dbReference>
<dbReference type="AlphaFoldDB" id="A0A072PY86"/>
<name>A0A072PY86_9EURO</name>
<dbReference type="Proteomes" id="UP000027920">
    <property type="component" value="Unassembled WGS sequence"/>
</dbReference>
<dbReference type="Pfam" id="PF12796">
    <property type="entry name" value="Ank_2"/>
    <property type="match status" value="1"/>
</dbReference>
<keyword evidence="1" id="KW-0040">ANK repeat</keyword>
<evidence type="ECO:0000256" key="1">
    <source>
        <dbReference type="PROSITE-ProRule" id="PRU00023"/>
    </source>
</evidence>
<dbReference type="STRING" id="1182545.A0A072PY86"/>
<dbReference type="Gene3D" id="1.25.40.20">
    <property type="entry name" value="Ankyrin repeat-containing domain"/>
    <property type="match status" value="2"/>
</dbReference>
<dbReference type="PANTHER" id="PTHR24121:SF23">
    <property type="entry name" value="NO MECHANORECEPTOR POTENTIAL C, ISOFORM H"/>
    <property type="match status" value="1"/>
</dbReference>
<sequence>MNEPDVNGFSALSNTVDENDENKVVMLLEFAKSQPGVTSIAGYDLNILNQAAGMTMKRAVLEILDNPLVDFSHARFQGKDGSILGTYHTTPLEHACVLGMTTMATLMMSHPRMVAARKRVELRSPCRNPTSGAFLTTLQHRGDLTLIALQNFQTDLDHERDMDRRTIFMHAAMEEWHHVLEYCVDRLSKSRLKIQDKNGRTALHHAAQTRNWFGTTRLLAAGADLYMEDDEGMTPAHAAAEAGSERVLRIMIENRAFGVDCIDHKKHNVLHYVAAWNLYSTAETLIEISPHQGSANDTNGRTPVDLAALFGSKAVLALLLSKILVDINANDYAWNRLLHLAVESQVESCIGDLLSRKDLKRDAEMGYIPL</sequence>
<keyword evidence="3" id="KW-1185">Reference proteome</keyword>
<evidence type="ECO:0000313" key="2">
    <source>
        <dbReference type="EMBL" id="KEF60585.1"/>
    </source>
</evidence>
<feature type="repeat" description="ANK" evidence="1">
    <location>
        <begin position="231"/>
        <end position="256"/>
    </location>
</feature>
<dbReference type="PROSITE" id="PS50088">
    <property type="entry name" value="ANK_REPEAT"/>
    <property type="match status" value="2"/>
</dbReference>
<dbReference type="InterPro" id="IPR002110">
    <property type="entry name" value="Ankyrin_rpt"/>
</dbReference>
<dbReference type="EMBL" id="AMGV01000002">
    <property type="protein sequence ID" value="KEF60585.1"/>
    <property type="molecule type" value="Genomic_DNA"/>
</dbReference>
<evidence type="ECO:0000313" key="3">
    <source>
        <dbReference type="Proteomes" id="UP000027920"/>
    </source>
</evidence>
<dbReference type="PANTHER" id="PTHR24121">
    <property type="entry name" value="NO MECHANORECEPTOR POTENTIAL C, ISOFORM D-RELATED"/>
    <property type="match status" value="1"/>
</dbReference>
<dbReference type="VEuPathDB" id="FungiDB:A1O9_02146"/>